<feature type="compositionally biased region" description="Polar residues" evidence="7">
    <location>
        <begin position="201"/>
        <end position="219"/>
    </location>
</feature>
<dbReference type="GO" id="GO:0006351">
    <property type="term" value="P:DNA-templated transcription"/>
    <property type="evidence" value="ECO:0007669"/>
    <property type="project" value="InterPro"/>
</dbReference>
<evidence type="ECO:0000313" key="10">
    <source>
        <dbReference type="EMBL" id="PSN62609.1"/>
    </source>
</evidence>
<dbReference type="PROSITE" id="PS00028">
    <property type="entry name" value="ZINC_FINGER_C2H2_1"/>
    <property type="match status" value="1"/>
</dbReference>
<reference evidence="10 11" key="1">
    <citation type="journal article" date="2018" name="Front. Microbiol.">
        <title>Genome-Wide Analysis of Corynespora cassiicola Leaf Fall Disease Putative Effectors.</title>
        <authorList>
            <person name="Lopez D."/>
            <person name="Ribeiro S."/>
            <person name="Label P."/>
            <person name="Fumanal B."/>
            <person name="Venisse J.S."/>
            <person name="Kohler A."/>
            <person name="de Oliveira R.R."/>
            <person name="Labutti K."/>
            <person name="Lipzen A."/>
            <person name="Lail K."/>
            <person name="Bauer D."/>
            <person name="Ohm R.A."/>
            <person name="Barry K.W."/>
            <person name="Spatafora J."/>
            <person name="Grigoriev I.V."/>
            <person name="Martin F.M."/>
            <person name="Pujade-Renaud V."/>
        </authorList>
    </citation>
    <scope>NUCLEOTIDE SEQUENCE [LARGE SCALE GENOMIC DNA]</scope>
    <source>
        <strain evidence="10 11">Philippines</strain>
    </source>
</reference>
<dbReference type="STRING" id="1448308.A0A2T2NB42"/>
<keyword evidence="1" id="KW-0479">Metal-binding</keyword>
<dbReference type="SUPFAM" id="SSF57667">
    <property type="entry name" value="beta-beta-alpha zinc fingers"/>
    <property type="match status" value="1"/>
</dbReference>
<proteinExistence type="predicted"/>
<feature type="compositionally biased region" description="Low complexity" evidence="7">
    <location>
        <begin position="163"/>
        <end position="187"/>
    </location>
</feature>
<feature type="compositionally biased region" description="Low complexity" evidence="7">
    <location>
        <begin position="139"/>
        <end position="150"/>
    </location>
</feature>
<dbReference type="EMBL" id="KZ678141">
    <property type="protein sequence ID" value="PSN62609.1"/>
    <property type="molecule type" value="Genomic_DNA"/>
</dbReference>
<feature type="domain" description="C2H2-type" evidence="9">
    <location>
        <begin position="2"/>
        <end position="29"/>
    </location>
</feature>
<dbReference type="PROSITE" id="PS50048">
    <property type="entry name" value="ZN2_CY6_FUNGAL_2"/>
    <property type="match status" value="1"/>
</dbReference>
<dbReference type="Pfam" id="PF04082">
    <property type="entry name" value="Fungal_trans"/>
    <property type="match status" value="1"/>
</dbReference>
<dbReference type="Gene3D" id="4.10.240.10">
    <property type="entry name" value="Zn(2)-C6 fungal-type DNA-binding domain"/>
    <property type="match status" value="1"/>
</dbReference>
<dbReference type="OrthoDB" id="40579at2759"/>
<protein>
    <submittedName>
        <fullName evidence="10">Transcription factor Cmr1</fullName>
    </submittedName>
</protein>
<evidence type="ECO:0000256" key="7">
    <source>
        <dbReference type="SAM" id="MobiDB-lite"/>
    </source>
</evidence>
<dbReference type="Pfam" id="PF00172">
    <property type="entry name" value="Zn_clus"/>
    <property type="match status" value="1"/>
</dbReference>
<feature type="region of interest" description="Disordered" evidence="7">
    <location>
        <begin position="125"/>
        <end position="249"/>
    </location>
</feature>
<dbReference type="SUPFAM" id="SSF57701">
    <property type="entry name" value="Zn2/Cys6 DNA-binding domain"/>
    <property type="match status" value="1"/>
</dbReference>
<evidence type="ECO:0000313" key="11">
    <source>
        <dbReference type="Proteomes" id="UP000240883"/>
    </source>
</evidence>
<keyword evidence="5" id="KW-0539">Nucleus</keyword>
<dbReference type="GO" id="GO:0000981">
    <property type="term" value="F:DNA-binding transcription factor activity, RNA polymerase II-specific"/>
    <property type="evidence" value="ECO:0007669"/>
    <property type="project" value="InterPro"/>
</dbReference>
<keyword evidence="11" id="KW-1185">Reference proteome</keyword>
<dbReference type="SMART" id="SM00355">
    <property type="entry name" value="ZnF_C2H2"/>
    <property type="match status" value="2"/>
</dbReference>
<dbReference type="PROSITE" id="PS00463">
    <property type="entry name" value="ZN2_CY6_FUNGAL_1"/>
    <property type="match status" value="1"/>
</dbReference>
<dbReference type="PANTHER" id="PTHR47660:SF2">
    <property type="entry name" value="TRANSCRIPTION FACTOR WITH C2H2 AND ZN(2)-CYS(6) DNA BINDING DOMAIN (EUROFUNG)"/>
    <property type="match status" value="1"/>
</dbReference>
<evidence type="ECO:0000256" key="4">
    <source>
        <dbReference type="ARBA" id="ARBA00023163"/>
    </source>
</evidence>
<evidence type="ECO:0000259" key="8">
    <source>
        <dbReference type="PROSITE" id="PS50048"/>
    </source>
</evidence>
<feature type="domain" description="Zn(2)-C6 fungal-type" evidence="8">
    <location>
        <begin position="87"/>
        <end position="116"/>
    </location>
</feature>
<evidence type="ECO:0000259" key="9">
    <source>
        <dbReference type="PROSITE" id="PS50157"/>
    </source>
</evidence>
<dbReference type="InterPro" id="IPR007219">
    <property type="entry name" value="XnlR_reg_dom"/>
</dbReference>
<evidence type="ECO:0000256" key="5">
    <source>
        <dbReference type="ARBA" id="ARBA00023242"/>
    </source>
</evidence>
<keyword evidence="6" id="KW-0863">Zinc-finger</keyword>
<accession>A0A2T2NB42</accession>
<evidence type="ECO:0000256" key="1">
    <source>
        <dbReference type="ARBA" id="ARBA00022723"/>
    </source>
</evidence>
<keyword evidence="2" id="KW-0862">Zinc</keyword>
<evidence type="ECO:0000256" key="6">
    <source>
        <dbReference type="PROSITE-ProRule" id="PRU00042"/>
    </source>
</evidence>
<dbReference type="InterPro" id="IPR001138">
    <property type="entry name" value="Zn2Cys6_DnaBD"/>
</dbReference>
<dbReference type="GO" id="GO:0008270">
    <property type="term" value="F:zinc ion binding"/>
    <property type="evidence" value="ECO:0007669"/>
    <property type="project" value="UniProtKB-KW"/>
</dbReference>
<dbReference type="PROSITE" id="PS50157">
    <property type="entry name" value="ZINC_FINGER_C2H2_2"/>
    <property type="match status" value="1"/>
</dbReference>
<keyword evidence="4" id="KW-0804">Transcription</keyword>
<sequence length="1016" mass="113399">MVFCTYCGQSFTRDEHLERHILTHTNVKPFKCFTCHMSFARRTELIQSPSDLLQRHYTVHGRDQNNQEGLPPNAGIIPKSAGRTPIACSNCAKTKTKCDKKFPCSRCAARNLKCTLRPTRRASKNVNRVVTPAEGSGSGNSSEHGNNNESQNTSGGNSPARDAQPQQQPANPQSSPQQPQQPQQLPNGQIHSQPPSQPPSATHSRNPSVSQPIQLQNPTPEEKAMPMAMSTTPPFFEQSPPNGLPAALPTVLSPLPTPVNGFVTQTPMSGYDDFVRTVRDGSDNAASPRFMMDPWATLSVGPDFDQMRIDPSLMMSMNMDLSMGPPADGILGMIPEMSPPQTFGPVQTPIQTPRMDESFSDLQIGSSASMFYPSNRHSSIADAGIPDLGAIIAAQDGWTVFRCTPPIASSSCPRTARLNLERLEQSLKNHEGWSSWRPSWDESDFQQGEPVGVLPILEPTRDKLLAITQSFLHKALDIHKDGMSTSSSSGESPGSTASNFVLLPPARVLEYFLRSYANSFERYYPMSSRGTLDTNELMQNFNDKASSLLILMMIAQGAMTIPSVEARWLTGGFTEACRISLFDLIEKNIIMAGDPIVLRAALLFTVQAAWSGDKWQMDIAMGQRGMYFSMLRHSGILDAMPMSTPHMNGGTPTEALWRDWMQQESRSRLIYSWVMVDQDLSLFHDTTPLFSVTEFGAPMPDTDRLWQAKSSSEWCDLFNQVHEFSNGYPSVGSGARPLSLRDLFRHFLDDEIIPQDIHLTPMHLRLLLHPLQTLVCQYCQLLSCFSDSMASRQRSRAVTAASTRVRLEEVQALLQRWYDLAERYMKSSPMCPMMQANLVMYHLVSLNAVTNFPEIERLARREGFDGSYQQMLWVHKKCISDVHEAIFHSGQILRLVREMPKGIRPPWWPGAIYRATLILWTDSLTHNESLSPGQQGQFQQANANFPVDRLPADHPTIVRYLTRREGIPTLTKRDGTPLHLNHAFTVLSHCIEVIDEGLATRFSDGIRGKLEKLARG</sequence>
<dbReference type="InterPro" id="IPR013087">
    <property type="entry name" value="Znf_C2H2_type"/>
</dbReference>
<dbReference type="Proteomes" id="UP000240883">
    <property type="component" value="Unassembled WGS sequence"/>
</dbReference>
<dbReference type="CDD" id="cd00067">
    <property type="entry name" value="GAL4"/>
    <property type="match status" value="1"/>
</dbReference>
<name>A0A2T2NB42_CORCC</name>
<dbReference type="InterPro" id="IPR036864">
    <property type="entry name" value="Zn2-C6_fun-type_DNA-bd_sf"/>
</dbReference>
<gene>
    <name evidence="10" type="ORF">BS50DRAFT_591882</name>
</gene>
<dbReference type="PANTHER" id="PTHR47660">
    <property type="entry name" value="TRANSCRIPTION FACTOR WITH C2H2 AND ZN(2)-CYS(6) DNA BINDING DOMAIN (EUROFUNG)-RELATED-RELATED"/>
    <property type="match status" value="1"/>
</dbReference>
<dbReference type="CDD" id="cd12148">
    <property type="entry name" value="fungal_TF_MHR"/>
    <property type="match status" value="1"/>
</dbReference>
<evidence type="ECO:0000256" key="3">
    <source>
        <dbReference type="ARBA" id="ARBA00023015"/>
    </source>
</evidence>
<evidence type="ECO:0000256" key="2">
    <source>
        <dbReference type="ARBA" id="ARBA00022833"/>
    </source>
</evidence>
<dbReference type="GO" id="GO:0003677">
    <property type="term" value="F:DNA binding"/>
    <property type="evidence" value="ECO:0007669"/>
    <property type="project" value="InterPro"/>
</dbReference>
<dbReference type="SMART" id="SM00066">
    <property type="entry name" value="GAL4"/>
    <property type="match status" value="1"/>
</dbReference>
<dbReference type="Gene3D" id="3.30.160.60">
    <property type="entry name" value="Classic Zinc Finger"/>
    <property type="match status" value="1"/>
</dbReference>
<organism evidence="10 11">
    <name type="scientific">Corynespora cassiicola Philippines</name>
    <dbReference type="NCBI Taxonomy" id="1448308"/>
    <lineage>
        <taxon>Eukaryota</taxon>
        <taxon>Fungi</taxon>
        <taxon>Dikarya</taxon>
        <taxon>Ascomycota</taxon>
        <taxon>Pezizomycotina</taxon>
        <taxon>Dothideomycetes</taxon>
        <taxon>Pleosporomycetidae</taxon>
        <taxon>Pleosporales</taxon>
        <taxon>Corynesporascaceae</taxon>
        <taxon>Corynespora</taxon>
    </lineage>
</organism>
<dbReference type="InterPro" id="IPR036236">
    <property type="entry name" value="Znf_C2H2_sf"/>
</dbReference>
<dbReference type="AlphaFoldDB" id="A0A2T2NB42"/>
<keyword evidence="3" id="KW-0805">Transcription regulation</keyword>